<comment type="similarity">
    <text evidence="2">In the C-terminal section; belongs to the transpeptidase family.</text>
</comment>
<evidence type="ECO:0000256" key="10">
    <source>
        <dbReference type="ARBA" id="ARBA00022984"/>
    </source>
</evidence>
<feature type="region of interest" description="Disordered" evidence="15">
    <location>
        <begin position="769"/>
        <end position="879"/>
    </location>
</feature>
<evidence type="ECO:0000259" key="17">
    <source>
        <dbReference type="Pfam" id="PF00905"/>
    </source>
</evidence>
<keyword evidence="9" id="KW-0133">Cell shape</keyword>
<dbReference type="GO" id="GO:0006508">
    <property type="term" value="P:proteolysis"/>
    <property type="evidence" value="ECO:0007669"/>
    <property type="project" value="UniProtKB-KW"/>
</dbReference>
<comment type="catalytic activity">
    <reaction evidence="14">
        <text>[GlcNAc-(1-&gt;4)-Mur2Ac(oyl-L-Ala-gamma-D-Glu-L-Lys-D-Ala-D-Ala)](n)-di-trans,octa-cis-undecaprenyl diphosphate + beta-D-GlcNAc-(1-&gt;4)-Mur2Ac(oyl-L-Ala-gamma-D-Glu-L-Lys-D-Ala-D-Ala)-di-trans,octa-cis-undecaprenyl diphosphate = [GlcNAc-(1-&gt;4)-Mur2Ac(oyl-L-Ala-gamma-D-Glu-L-Lys-D-Ala-D-Ala)](n+1)-di-trans,octa-cis-undecaprenyl diphosphate + di-trans,octa-cis-undecaprenyl diphosphate + H(+)</text>
        <dbReference type="Rhea" id="RHEA:23708"/>
        <dbReference type="Rhea" id="RHEA-COMP:9602"/>
        <dbReference type="Rhea" id="RHEA-COMP:9603"/>
        <dbReference type="ChEBI" id="CHEBI:15378"/>
        <dbReference type="ChEBI" id="CHEBI:58405"/>
        <dbReference type="ChEBI" id="CHEBI:60033"/>
        <dbReference type="ChEBI" id="CHEBI:78435"/>
        <dbReference type="EC" id="2.4.99.28"/>
    </reaction>
</comment>
<sequence>MPSLFTRENPSESRKSAPGNGKGPWRPPEPKNKPGGRPPQRVPYARTWWYKYFPTRAKARRAIFYSLLGCSAVFGSLVGLTLVNTADLPQMEDLEHYRPATTTELLDIHGRTIGSFALERRVVVPYNDFPKVLHDAIISIEDKSFDKNAGINPFRVIGAAYVDLRSKGRRQGASTLTMQLARNLFLTLDQTWSRKIQEILLSVQIERHFTKEQIFTLYANQIYLGSGVYGFEAGSEYYFSKKARELTLPEAALLAALPKGPSSYSPVRHPDRALKRRNLVLSEMLGDGFITEQQFQEAKSAPLGLNIEPPANTIAPYFVEEVRRQLEQEYGADAVHGSGLKVYTTMDLDLQQVANKAVLDNVAAYERRHGWKGKLTNILEGGGDLQSYQHPDWSDTIENGAYFHALVIEATPRRVIVRIGKRYAEMTANDWAWTTMGNGDKLLQKGDIAYVRIEDATSGTATMHASLQQDSGAQASMMAMDNSNGDVLAMVGGRDFNLSQFNRATQSERQTGSSFKPYVYTTAVEQLHTKPTDIIVDAPTSFYTPNGPYTPHNYEPNYAGPMTILNAFAESRNIPALKLANQVGIRKVIEVAHRFGVTSNIPAFLPVAIGSAGIKLSEQVGAYSVFPNDGILIKPHVIRRIVQADGLPLKQVSPQVKEVISVETARTMMTLLKAVPQYGTAAQAGAILKHPLGGKTGTTNSYTDAWFLGFSPSVTCGTWIGFDDPHRTLGEKETGARAALPMWIDFMKVAIARSPNEEFPTAAKKTLAVESTTSNATEETAPVVKKPVAPNDDSDDDSDDSGDNAKPAAKPAPVVRQTTPPDNSNDVMPDDAPATKTPAKPSAPAKGYVPSPVGPYKPYSGPLLQKGPAATQGSSPPPR</sequence>
<dbReference type="GO" id="GO:0030288">
    <property type="term" value="C:outer membrane-bounded periplasmic space"/>
    <property type="evidence" value="ECO:0007669"/>
    <property type="project" value="TreeGrafter"/>
</dbReference>
<dbReference type="InterPro" id="IPR050396">
    <property type="entry name" value="Glycosyltr_51/Transpeptidase"/>
</dbReference>
<organism evidence="19 20">
    <name type="scientific">Terriglobus roseus</name>
    <dbReference type="NCBI Taxonomy" id="392734"/>
    <lineage>
        <taxon>Bacteria</taxon>
        <taxon>Pseudomonadati</taxon>
        <taxon>Acidobacteriota</taxon>
        <taxon>Terriglobia</taxon>
        <taxon>Terriglobales</taxon>
        <taxon>Acidobacteriaceae</taxon>
        <taxon>Terriglobus</taxon>
    </lineage>
</organism>
<keyword evidence="6" id="KW-0328">Glycosyltransferase</keyword>
<feature type="compositionally biased region" description="Low complexity" evidence="15">
    <location>
        <begin position="770"/>
        <end position="781"/>
    </location>
</feature>
<dbReference type="GO" id="GO:0071555">
    <property type="term" value="P:cell wall organization"/>
    <property type="evidence" value="ECO:0007669"/>
    <property type="project" value="UniProtKB-KW"/>
</dbReference>
<evidence type="ECO:0000313" key="19">
    <source>
        <dbReference type="EMBL" id="SDF55341.1"/>
    </source>
</evidence>
<dbReference type="PANTHER" id="PTHR32282">
    <property type="entry name" value="BINDING PROTEIN TRANSPEPTIDASE, PUTATIVE-RELATED"/>
    <property type="match status" value="1"/>
</dbReference>
<keyword evidence="4" id="KW-0121">Carboxypeptidase</keyword>
<dbReference type="Proteomes" id="UP000182427">
    <property type="component" value="Chromosome I"/>
</dbReference>
<gene>
    <name evidence="19" type="ORF">SAMN05444167_2671</name>
</gene>
<evidence type="ECO:0000256" key="9">
    <source>
        <dbReference type="ARBA" id="ARBA00022960"/>
    </source>
</evidence>
<keyword evidence="10" id="KW-0573">Peptidoglycan synthesis</keyword>
<feature type="domain" description="Glycosyl transferase family 51" evidence="18">
    <location>
        <begin position="110"/>
        <end position="284"/>
    </location>
</feature>
<dbReference type="SUPFAM" id="SSF56601">
    <property type="entry name" value="beta-lactamase/transpeptidase-like"/>
    <property type="match status" value="1"/>
</dbReference>
<keyword evidence="12" id="KW-0961">Cell wall biogenesis/degradation</keyword>
<dbReference type="GO" id="GO:0009002">
    <property type="term" value="F:serine-type D-Ala-D-Ala carboxypeptidase activity"/>
    <property type="evidence" value="ECO:0007669"/>
    <property type="project" value="UniProtKB-EC"/>
</dbReference>
<dbReference type="Gene3D" id="1.10.3810.10">
    <property type="entry name" value="Biosynthetic peptidoglycan transglycosylase-like"/>
    <property type="match status" value="1"/>
</dbReference>
<keyword evidence="11" id="KW-0511">Multifunctional enzyme</keyword>
<accession>A0A1G7M117</accession>
<evidence type="ECO:0000256" key="1">
    <source>
        <dbReference type="ARBA" id="ARBA00004752"/>
    </source>
</evidence>
<protein>
    <submittedName>
        <fullName evidence="19">Penicillin-binding protein 1A</fullName>
    </submittedName>
</protein>
<dbReference type="InterPro" id="IPR036950">
    <property type="entry name" value="PBP_transglycosylase"/>
</dbReference>
<evidence type="ECO:0000256" key="15">
    <source>
        <dbReference type="SAM" id="MobiDB-lite"/>
    </source>
</evidence>
<dbReference type="InterPro" id="IPR012338">
    <property type="entry name" value="Beta-lactam/transpept-like"/>
</dbReference>
<dbReference type="GO" id="GO:0008360">
    <property type="term" value="P:regulation of cell shape"/>
    <property type="evidence" value="ECO:0007669"/>
    <property type="project" value="UniProtKB-KW"/>
</dbReference>
<dbReference type="GO" id="GO:0008658">
    <property type="term" value="F:penicillin binding"/>
    <property type="evidence" value="ECO:0007669"/>
    <property type="project" value="InterPro"/>
</dbReference>
<proteinExistence type="inferred from homology"/>
<comment type="pathway">
    <text evidence="1">Cell wall biogenesis; peptidoglycan biosynthesis.</text>
</comment>
<keyword evidence="16" id="KW-1133">Transmembrane helix</keyword>
<dbReference type="InterPro" id="IPR001460">
    <property type="entry name" value="PCN-bd_Tpept"/>
</dbReference>
<dbReference type="NCBIfam" id="TIGR02074">
    <property type="entry name" value="PBP_1a_fam"/>
    <property type="match status" value="1"/>
</dbReference>
<dbReference type="GO" id="GO:0008955">
    <property type="term" value="F:peptidoglycan glycosyltransferase activity"/>
    <property type="evidence" value="ECO:0007669"/>
    <property type="project" value="UniProtKB-EC"/>
</dbReference>
<evidence type="ECO:0000256" key="5">
    <source>
        <dbReference type="ARBA" id="ARBA00022670"/>
    </source>
</evidence>
<evidence type="ECO:0000313" key="20">
    <source>
        <dbReference type="Proteomes" id="UP000182427"/>
    </source>
</evidence>
<keyword evidence="8" id="KW-0378">Hydrolase</keyword>
<keyword evidence="5" id="KW-0645">Protease</keyword>
<feature type="compositionally biased region" description="Polar residues" evidence="15">
    <location>
        <begin position="816"/>
        <end position="826"/>
    </location>
</feature>
<evidence type="ECO:0000256" key="8">
    <source>
        <dbReference type="ARBA" id="ARBA00022801"/>
    </source>
</evidence>
<keyword evidence="20" id="KW-1185">Reference proteome</keyword>
<keyword evidence="16" id="KW-0472">Membrane</keyword>
<reference evidence="19 20" key="1">
    <citation type="submission" date="2016-10" db="EMBL/GenBank/DDBJ databases">
        <authorList>
            <person name="de Groot N.N."/>
        </authorList>
    </citation>
    <scope>NUCLEOTIDE SEQUENCE [LARGE SCALE GENOMIC DNA]</scope>
    <source>
        <strain evidence="19 20">GAS232</strain>
    </source>
</reference>
<evidence type="ECO:0000256" key="14">
    <source>
        <dbReference type="ARBA" id="ARBA00049902"/>
    </source>
</evidence>
<evidence type="ECO:0000256" key="11">
    <source>
        <dbReference type="ARBA" id="ARBA00023268"/>
    </source>
</evidence>
<evidence type="ECO:0000259" key="18">
    <source>
        <dbReference type="Pfam" id="PF00912"/>
    </source>
</evidence>
<evidence type="ECO:0000256" key="16">
    <source>
        <dbReference type="SAM" id="Phobius"/>
    </source>
</evidence>
<feature type="compositionally biased region" description="Low complexity" evidence="15">
    <location>
        <begin position="830"/>
        <end position="846"/>
    </location>
</feature>
<dbReference type="FunFam" id="1.10.3810.10:FF:000001">
    <property type="entry name" value="Penicillin-binding protein 1A"/>
    <property type="match status" value="1"/>
</dbReference>
<feature type="domain" description="Penicillin-binding protein transpeptidase" evidence="17">
    <location>
        <begin position="476"/>
        <end position="713"/>
    </location>
</feature>
<feature type="region of interest" description="Disordered" evidence="15">
    <location>
        <begin position="1"/>
        <end position="40"/>
    </location>
</feature>
<dbReference type="Gene3D" id="3.40.710.10">
    <property type="entry name" value="DD-peptidase/beta-lactamase superfamily"/>
    <property type="match status" value="2"/>
</dbReference>
<keyword evidence="7" id="KW-0808">Transferase</keyword>
<dbReference type="PANTHER" id="PTHR32282:SF33">
    <property type="entry name" value="PEPTIDOGLYCAN GLYCOSYLTRANSFERASE"/>
    <property type="match status" value="1"/>
</dbReference>
<feature type="transmembrane region" description="Helical" evidence="16">
    <location>
        <begin position="62"/>
        <end position="83"/>
    </location>
</feature>
<dbReference type="RefSeq" id="WP_083345574.1">
    <property type="nucleotide sequence ID" value="NZ_LT629690.1"/>
</dbReference>
<name>A0A1G7M117_9BACT</name>
<evidence type="ECO:0000256" key="3">
    <source>
        <dbReference type="ARBA" id="ARBA00007739"/>
    </source>
</evidence>
<evidence type="ECO:0000256" key="7">
    <source>
        <dbReference type="ARBA" id="ARBA00022679"/>
    </source>
</evidence>
<dbReference type="GO" id="GO:0009252">
    <property type="term" value="P:peptidoglycan biosynthetic process"/>
    <property type="evidence" value="ECO:0007669"/>
    <property type="project" value="UniProtKB-KW"/>
</dbReference>
<keyword evidence="16" id="KW-0812">Transmembrane</keyword>
<dbReference type="InterPro" id="IPR001264">
    <property type="entry name" value="Glyco_trans_51"/>
</dbReference>
<evidence type="ECO:0000256" key="6">
    <source>
        <dbReference type="ARBA" id="ARBA00022676"/>
    </source>
</evidence>
<comment type="catalytic activity">
    <reaction evidence="13">
        <text>Preferential cleavage: (Ac)2-L-Lys-D-Ala-|-D-Ala. Also transpeptidation of peptidyl-alanyl moieties that are N-acyl substituents of D-alanine.</text>
        <dbReference type="EC" id="3.4.16.4"/>
    </reaction>
</comment>
<dbReference type="Pfam" id="PF00905">
    <property type="entry name" value="Transpeptidase"/>
    <property type="match status" value="1"/>
</dbReference>
<dbReference type="AlphaFoldDB" id="A0A1G7M117"/>
<dbReference type="InterPro" id="IPR023346">
    <property type="entry name" value="Lysozyme-like_dom_sf"/>
</dbReference>
<evidence type="ECO:0000256" key="4">
    <source>
        <dbReference type="ARBA" id="ARBA00022645"/>
    </source>
</evidence>
<feature type="compositionally biased region" description="Acidic residues" evidence="15">
    <location>
        <begin position="792"/>
        <end position="802"/>
    </location>
</feature>
<evidence type="ECO:0000256" key="13">
    <source>
        <dbReference type="ARBA" id="ARBA00034000"/>
    </source>
</evidence>
<comment type="similarity">
    <text evidence="3">In the N-terminal section; belongs to the glycosyltransferase 51 family.</text>
</comment>
<dbReference type="SUPFAM" id="SSF53955">
    <property type="entry name" value="Lysozyme-like"/>
    <property type="match status" value="1"/>
</dbReference>
<evidence type="ECO:0000256" key="2">
    <source>
        <dbReference type="ARBA" id="ARBA00007090"/>
    </source>
</evidence>
<dbReference type="Pfam" id="PF00912">
    <property type="entry name" value="Transgly"/>
    <property type="match status" value="1"/>
</dbReference>
<dbReference type="EMBL" id="LT629690">
    <property type="protein sequence ID" value="SDF55341.1"/>
    <property type="molecule type" value="Genomic_DNA"/>
</dbReference>
<evidence type="ECO:0000256" key="12">
    <source>
        <dbReference type="ARBA" id="ARBA00023316"/>
    </source>
</evidence>